<evidence type="ECO:0000313" key="1">
    <source>
        <dbReference type="EMBL" id="OOQ58138.1"/>
    </source>
</evidence>
<keyword evidence="2" id="KW-1185">Reference proteome</keyword>
<sequence>MGQLIEAVQALNPVEKEQLKAVLNGEDDLYLSDEQKQIVLSRQQAYNSGNMEAYSLDELKIFLKYTED</sequence>
<evidence type="ECO:0008006" key="3">
    <source>
        <dbReference type="Google" id="ProtNLM"/>
    </source>
</evidence>
<evidence type="ECO:0000313" key="2">
    <source>
        <dbReference type="Proteomes" id="UP000189739"/>
    </source>
</evidence>
<dbReference type="STRING" id="1792845.BC343_10835"/>
<comment type="caution">
    <text evidence="1">The sequence shown here is derived from an EMBL/GenBank/DDBJ whole genome shotgun (WGS) entry which is preliminary data.</text>
</comment>
<dbReference type="EMBL" id="MBTF01000034">
    <property type="protein sequence ID" value="OOQ58138.1"/>
    <property type="molecule type" value="Genomic_DNA"/>
</dbReference>
<name>A0A1S9PC12_9SPHI</name>
<protein>
    <recommendedName>
        <fullName evidence="3">Addiction module protein</fullName>
    </recommendedName>
</protein>
<organism evidence="1 2">
    <name type="scientific">Mucilaginibacter pedocola</name>
    <dbReference type="NCBI Taxonomy" id="1792845"/>
    <lineage>
        <taxon>Bacteria</taxon>
        <taxon>Pseudomonadati</taxon>
        <taxon>Bacteroidota</taxon>
        <taxon>Sphingobacteriia</taxon>
        <taxon>Sphingobacteriales</taxon>
        <taxon>Sphingobacteriaceae</taxon>
        <taxon>Mucilaginibacter</taxon>
    </lineage>
</organism>
<accession>A0A1S9PC12</accession>
<dbReference type="AlphaFoldDB" id="A0A1S9PC12"/>
<gene>
    <name evidence="1" type="ORF">BC343_10835</name>
</gene>
<dbReference type="Proteomes" id="UP000189739">
    <property type="component" value="Unassembled WGS sequence"/>
</dbReference>
<proteinExistence type="predicted"/>
<reference evidence="1 2" key="1">
    <citation type="submission" date="2016-07" db="EMBL/GenBank/DDBJ databases">
        <title>Genomic analysis of zinc-resistant bacterium Mucilaginibacter pedocola TBZ30.</title>
        <authorList>
            <person name="Huang J."/>
            <person name="Tang J."/>
        </authorList>
    </citation>
    <scope>NUCLEOTIDE SEQUENCE [LARGE SCALE GENOMIC DNA]</scope>
    <source>
        <strain evidence="1 2">TBZ30</strain>
    </source>
</reference>